<dbReference type="PROSITE" id="PS50930">
    <property type="entry name" value="HTH_LYTTR"/>
    <property type="match status" value="1"/>
</dbReference>
<dbReference type="Proteomes" id="UP001589774">
    <property type="component" value="Unassembled WGS sequence"/>
</dbReference>
<gene>
    <name evidence="4" type="ORF">ACFFI0_24625</name>
</gene>
<organism evidence="4 5">
    <name type="scientific">Olivibacter oleidegradans</name>
    <dbReference type="NCBI Taxonomy" id="760123"/>
    <lineage>
        <taxon>Bacteria</taxon>
        <taxon>Pseudomonadati</taxon>
        <taxon>Bacteroidota</taxon>
        <taxon>Sphingobacteriia</taxon>
        <taxon>Sphingobacteriales</taxon>
        <taxon>Sphingobacteriaceae</taxon>
        <taxon>Olivibacter</taxon>
    </lineage>
</organism>
<dbReference type="InterPro" id="IPR011006">
    <property type="entry name" value="CheY-like_superfamily"/>
</dbReference>
<dbReference type="SMART" id="SM00448">
    <property type="entry name" value="REC"/>
    <property type="match status" value="1"/>
</dbReference>
<dbReference type="PANTHER" id="PTHR37299">
    <property type="entry name" value="TRANSCRIPTIONAL REGULATOR-RELATED"/>
    <property type="match status" value="1"/>
</dbReference>
<name>A0ABV6HRL8_9SPHI</name>
<dbReference type="Gene3D" id="2.40.50.1020">
    <property type="entry name" value="LytTr DNA-binding domain"/>
    <property type="match status" value="1"/>
</dbReference>
<dbReference type="InterPro" id="IPR007492">
    <property type="entry name" value="LytTR_DNA-bd_dom"/>
</dbReference>
<dbReference type="SUPFAM" id="SSF52172">
    <property type="entry name" value="CheY-like"/>
    <property type="match status" value="1"/>
</dbReference>
<dbReference type="Pfam" id="PF00072">
    <property type="entry name" value="Response_reg"/>
    <property type="match status" value="1"/>
</dbReference>
<dbReference type="PROSITE" id="PS50110">
    <property type="entry name" value="RESPONSE_REGULATORY"/>
    <property type="match status" value="1"/>
</dbReference>
<protein>
    <submittedName>
        <fullName evidence="4">LytR/AlgR family response regulator transcription factor</fullName>
    </submittedName>
</protein>
<sequence>MIKAVLIDDEPLARSIISEYLADYKEVQIVAECNDGFEGAKAIMQYQPDLVFLDIQMPKINGFEMLELIDQQPPVIFTTAFDEYAIKAFEKYAIDYLLKPISKPRFDQAMNKFLQQRNLKSTTEQEQTKKMLETMSPSPSLERIVVKTGSKINVINTDSLICLEADDDYVRLHTTTGAYLKNKTMAFFEKELDPNIFVRIHRSYIVRVDSIVRLEPFEKESHIAILNNNMKVNVSKSGYSRLKQVLDI</sequence>
<reference evidence="4 5" key="1">
    <citation type="submission" date="2024-09" db="EMBL/GenBank/DDBJ databases">
        <authorList>
            <person name="Sun Q."/>
            <person name="Mori K."/>
        </authorList>
    </citation>
    <scope>NUCLEOTIDE SEQUENCE [LARGE SCALE GENOMIC DNA]</scope>
    <source>
        <strain evidence="4 5">CCM 7765</strain>
    </source>
</reference>
<dbReference type="InterPro" id="IPR001789">
    <property type="entry name" value="Sig_transdc_resp-reg_receiver"/>
</dbReference>
<dbReference type="EMBL" id="JBHLWO010000007">
    <property type="protein sequence ID" value="MFC0321526.1"/>
    <property type="molecule type" value="Genomic_DNA"/>
</dbReference>
<comment type="caution">
    <text evidence="4">The sequence shown here is derived from an EMBL/GenBank/DDBJ whole genome shotgun (WGS) entry which is preliminary data.</text>
</comment>
<feature type="domain" description="Response regulatory" evidence="2">
    <location>
        <begin position="3"/>
        <end position="114"/>
    </location>
</feature>
<dbReference type="Pfam" id="PF04397">
    <property type="entry name" value="LytTR"/>
    <property type="match status" value="1"/>
</dbReference>
<dbReference type="Gene3D" id="3.40.50.2300">
    <property type="match status" value="1"/>
</dbReference>
<evidence type="ECO:0000313" key="5">
    <source>
        <dbReference type="Proteomes" id="UP001589774"/>
    </source>
</evidence>
<feature type="modified residue" description="4-aspartylphosphate" evidence="1">
    <location>
        <position position="54"/>
    </location>
</feature>
<keyword evidence="1" id="KW-0597">Phosphoprotein</keyword>
<evidence type="ECO:0000259" key="3">
    <source>
        <dbReference type="PROSITE" id="PS50930"/>
    </source>
</evidence>
<evidence type="ECO:0000313" key="4">
    <source>
        <dbReference type="EMBL" id="MFC0321526.1"/>
    </source>
</evidence>
<evidence type="ECO:0000256" key="1">
    <source>
        <dbReference type="PROSITE-ProRule" id="PRU00169"/>
    </source>
</evidence>
<dbReference type="SMART" id="SM00850">
    <property type="entry name" value="LytTR"/>
    <property type="match status" value="1"/>
</dbReference>
<dbReference type="PANTHER" id="PTHR37299:SF1">
    <property type="entry name" value="STAGE 0 SPORULATION PROTEIN A HOMOLOG"/>
    <property type="match status" value="1"/>
</dbReference>
<keyword evidence="5" id="KW-1185">Reference proteome</keyword>
<proteinExistence type="predicted"/>
<dbReference type="RefSeq" id="WP_013665661.1">
    <property type="nucleotide sequence ID" value="NZ_JBHLWO010000007.1"/>
</dbReference>
<accession>A0ABV6HRL8</accession>
<feature type="domain" description="HTH LytTR-type" evidence="3">
    <location>
        <begin position="144"/>
        <end position="248"/>
    </location>
</feature>
<dbReference type="InterPro" id="IPR046947">
    <property type="entry name" value="LytR-like"/>
</dbReference>
<evidence type="ECO:0000259" key="2">
    <source>
        <dbReference type="PROSITE" id="PS50110"/>
    </source>
</evidence>